<evidence type="ECO:0000313" key="6">
    <source>
        <dbReference type="Proteomes" id="UP000307943"/>
    </source>
</evidence>
<dbReference type="PANTHER" id="PTHR10799">
    <property type="entry name" value="SNF2/RAD54 HELICASE FAMILY"/>
    <property type="match status" value="1"/>
</dbReference>
<accession>A0A5C4T241</accession>
<feature type="region of interest" description="Disordered" evidence="2">
    <location>
        <begin position="172"/>
        <end position="217"/>
    </location>
</feature>
<dbReference type="SMART" id="SM00490">
    <property type="entry name" value="HELICc"/>
    <property type="match status" value="1"/>
</dbReference>
<dbReference type="PROSITE" id="PS51194">
    <property type="entry name" value="HELICASE_CTER"/>
    <property type="match status" value="1"/>
</dbReference>
<dbReference type="GO" id="GO:0005524">
    <property type="term" value="F:ATP binding"/>
    <property type="evidence" value="ECO:0007669"/>
    <property type="project" value="InterPro"/>
</dbReference>
<dbReference type="SUPFAM" id="SSF52540">
    <property type="entry name" value="P-loop containing nucleoside triphosphate hydrolases"/>
    <property type="match status" value="2"/>
</dbReference>
<dbReference type="AlphaFoldDB" id="A0A5C4T241"/>
<dbReference type="SMART" id="SM00487">
    <property type="entry name" value="DEXDc"/>
    <property type="match status" value="1"/>
</dbReference>
<dbReference type="GO" id="GO:0004386">
    <property type="term" value="F:helicase activity"/>
    <property type="evidence" value="ECO:0007669"/>
    <property type="project" value="UniProtKB-KW"/>
</dbReference>
<dbReference type="InterPro" id="IPR027417">
    <property type="entry name" value="P-loop_NTPase"/>
</dbReference>
<dbReference type="EMBL" id="VDCQ01000052">
    <property type="protein sequence ID" value="TNJ62885.1"/>
    <property type="molecule type" value="Genomic_DNA"/>
</dbReference>
<evidence type="ECO:0000259" key="4">
    <source>
        <dbReference type="PROSITE" id="PS51194"/>
    </source>
</evidence>
<dbReference type="InterPro" id="IPR049730">
    <property type="entry name" value="SNF2/RAD54-like_C"/>
</dbReference>
<reference evidence="5 6" key="1">
    <citation type="submission" date="2019-05" db="EMBL/GenBank/DDBJ databases">
        <title>We sequenced the genome of Paenibacillus hemerocallicola KCTC 33185 for further insight into its adaptation and study the phylogeny of Paenibacillus.</title>
        <authorList>
            <person name="Narsing Rao M.P."/>
        </authorList>
    </citation>
    <scope>NUCLEOTIDE SEQUENCE [LARGE SCALE GENOMIC DNA]</scope>
    <source>
        <strain evidence="5 6">KCTC 33185</strain>
    </source>
</reference>
<proteinExistence type="predicted"/>
<evidence type="ECO:0000313" key="5">
    <source>
        <dbReference type="EMBL" id="TNJ62885.1"/>
    </source>
</evidence>
<keyword evidence="5" id="KW-0347">Helicase</keyword>
<feature type="domain" description="Helicase C-terminal" evidence="4">
    <location>
        <begin position="813"/>
        <end position="972"/>
    </location>
</feature>
<dbReference type="CDD" id="cd18793">
    <property type="entry name" value="SF2_C_SNF"/>
    <property type="match status" value="1"/>
</dbReference>
<dbReference type="InterPro" id="IPR022138">
    <property type="entry name" value="DUF3670"/>
</dbReference>
<name>A0A5C4T241_9BACL</name>
<dbReference type="Gene3D" id="3.40.50.10810">
    <property type="entry name" value="Tandem AAA-ATPase domain"/>
    <property type="match status" value="1"/>
</dbReference>
<dbReference type="InterPro" id="IPR038718">
    <property type="entry name" value="SNF2-like_sf"/>
</dbReference>
<dbReference type="OrthoDB" id="9760715at2"/>
<feature type="domain" description="Helicase ATP-binding" evidence="3">
    <location>
        <begin position="524"/>
        <end position="687"/>
    </location>
</feature>
<dbReference type="InterPro" id="IPR000330">
    <property type="entry name" value="SNF2_N"/>
</dbReference>
<sequence>MTKAPITVHCKWIASGSFWLRAEQGGRTLDAFALKSLLFAWHEPSFYGTFIDSLELDGQEGVLLAAPEAPHYFVSPSWNGHAPLKWGEEARALPGLARVIEEALRDGTLIPDFAKWKAGSWGWRLKHADEASAITDVPLPPYWDDWIQRIMEERYPDKDIVLRGEERRRRAEWTRESLSDGGGISDLSPEQAELTADQDRLDSGSEGEPAAGIPSWSDELWTDEDDWLVAIGWSPDDSPFRPALRLSEPDQGETWSLAIVLQDREDPNLIVECDSSGYPDETAPAGWLPFVSRIRQSIARWVAVIPWLRDGGTDEEPVIRTELDYAQAWDFLTDKSIMLAEFGQTVLLPAWWEQLRRTKPRLKAKVRPGFGSSGESLFGLNGIVQFDWRMAIGDAELAETEFRSLVENNRQLVRIRGRWVLLDPEVLQQVQQWIKQVRKKKGLSFRDVLEMHLLGPRDGEDETGADAESRDYTAMLQVEVELNEHLRSFIRQLKSAQTVPMLEPPAGFRGSLRHYQVLGSSWLLFLRRFGLGGCLADDMGLGKTIQWITYLLAVKEKEPPRTPSLLICPTSVLGNWQKELERFAPDLTIKLHYGPNRVKGDAFPDTLKGCDLVLTSYALAHLDEAELSRVRWSSICLDEAQNIKNAYTKQSTSIRKLEADHRIAMTGTPIENRLTELWSIFDFINPGYLGNLRAFNQRYASRIEKTQDKELIGQVQRLAQPFLLRRVKNDPAIELDLPDKMESKTYVSLTVEQATLYENVIADLFDRLDRLPPMERRGLILAVLTKLKQICNHPATYTKETAASADRGSRSQKLERLLDMVKELRQEGDRCLVFTQFVEMGRLLQRVLAKELGEEVLFLHGGTTKDQRDRMISRFQGEDDCGIFLLSLKAGGIGLNLTAANHVFHFDRWWNPAVENQATDRAFRIGQTKRVQVHKFVTLGTLEEKIDEMIERKQLLSRQIIGSGEQWITEMSTDQLKDLFALRREWIEV</sequence>
<comment type="caution">
    <text evidence="5">The sequence shown here is derived from an EMBL/GenBank/DDBJ whole genome shotgun (WGS) entry which is preliminary data.</text>
</comment>
<evidence type="ECO:0000256" key="2">
    <source>
        <dbReference type="SAM" id="MobiDB-lite"/>
    </source>
</evidence>
<dbReference type="GO" id="GO:0016787">
    <property type="term" value="F:hydrolase activity"/>
    <property type="evidence" value="ECO:0007669"/>
    <property type="project" value="UniProtKB-KW"/>
</dbReference>
<dbReference type="FunFam" id="3.40.50.300:FF:000533">
    <property type="entry name" value="Helicase, Snf2 family"/>
    <property type="match status" value="1"/>
</dbReference>
<evidence type="ECO:0000259" key="3">
    <source>
        <dbReference type="PROSITE" id="PS51192"/>
    </source>
</evidence>
<keyword evidence="5" id="KW-0067">ATP-binding</keyword>
<organism evidence="5 6">
    <name type="scientific">Paenibacillus hemerocallicola</name>
    <dbReference type="NCBI Taxonomy" id="1172614"/>
    <lineage>
        <taxon>Bacteria</taxon>
        <taxon>Bacillati</taxon>
        <taxon>Bacillota</taxon>
        <taxon>Bacilli</taxon>
        <taxon>Bacillales</taxon>
        <taxon>Paenibacillaceae</taxon>
        <taxon>Paenibacillus</taxon>
    </lineage>
</organism>
<dbReference type="Proteomes" id="UP000307943">
    <property type="component" value="Unassembled WGS sequence"/>
</dbReference>
<dbReference type="InterPro" id="IPR001650">
    <property type="entry name" value="Helicase_C-like"/>
</dbReference>
<dbReference type="Pfam" id="PF00176">
    <property type="entry name" value="SNF2-rel_dom"/>
    <property type="match status" value="1"/>
</dbReference>
<keyword evidence="6" id="KW-1185">Reference proteome</keyword>
<dbReference type="Gene3D" id="3.40.50.300">
    <property type="entry name" value="P-loop containing nucleotide triphosphate hydrolases"/>
    <property type="match status" value="1"/>
</dbReference>
<gene>
    <name evidence="5" type="ORF">FE784_28620</name>
</gene>
<protein>
    <submittedName>
        <fullName evidence="5">DEAD/DEAH box helicase</fullName>
    </submittedName>
</protein>
<dbReference type="PROSITE" id="PS51192">
    <property type="entry name" value="HELICASE_ATP_BIND_1"/>
    <property type="match status" value="1"/>
</dbReference>
<dbReference type="Pfam" id="PF12419">
    <property type="entry name" value="DUF3670"/>
    <property type="match status" value="1"/>
</dbReference>
<keyword evidence="5" id="KW-0547">Nucleotide-binding</keyword>
<evidence type="ECO:0000256" key="1">
    <source>
        <dbReference type="ARBA" id="ARBA00022801"/>
    </source>
</evidence>
<keyword evidence="1" id="KW-0378">Hydrolase</keyword>
<dbReference type="Pfam" id="PF00271">
    <property type="entry name" value="Helicase_C"/>
    <property type="match status" value="1"/>
</dbReference>
<dbReference type="InterPro" id="IPR014001">
    <property type="entry name" value="Helicase_ATP-bd"/>
</dbReference>
<dbReference type="CDD" id="cd18012">
    <property type="entry name" value="DEXQc_arch_SWI2_SNF2"/>
    <property type="match status" value="1"/>
</dbReference>